<dbReference type="InterPro" id="IPR028087">
    <property type="entry name" value="Tad_N"/>
</dbReference>
<keyword evidence="1" id="KW-1133">Transmembrane helix</keyword>
<sequence>MRRLRTDDRGALGVLIAILLGFGVLLGMGAIVIDTGFLYQERAELQNGADAGALAVAQGCAKGASTCLVNKANYYANHNAKDNVSTVEQVCGFDGNGVLSSCGASTGTMIDCPAKPAAGTKYVDVHTSTQTAGGDTLLPPSFARALAGNSAYDGTRVHACARATWGPPKTATTMAMTISWCEWSEATSNGTNYGPPPPETPPVSVHRVLKLHTTGGTTCPSGPSGSDGPGMFGWVDDTGSDCSVLISNNTYSADTGASAGSDCKAALASAFASREAVYFPIYTKVTGTGTGGTYTLSGFAGFVVTGYWLPGASQKDWLTNKNECKGSDKCIAGYFVQGLLPGTGTIGGPDLGTRIVQLTG</sequence>
<accession>A0ABV8BKD5</accession>
<evidence type="ECO:0000313" key="3">
    <source>
        <dbReference type="EMBL" id="MFC3890026.1"/>
    </source>
</evidence>
<feature type="transmembrane region" description="Helical" evidence="1">
    <location>
        <begin position="12"/>
        <end position="33"/>
    </location>
</feature>
<dbReference type="EMBL" id="JBHRZI010000003">
    <property type="protein sequence ID" value="MFC3890026.1"/>
    <property type="molecule type" value="Genomic_DNA"/>
</dbReference>
<dbReference type="Proteomes" id="UP001595690">
    <property type="component" value="Unassembled WGS sequence"/>
</dbReference>
<feature type="domain" description="Putative Flp pilus-assembly TadG-like N-terminal" evidence="2">
    <location>
        <begin position="17"/>
        <end position="58"/>
    </location>
</feature>
<dbReference type="Pfam" id="PF13400">
    <property type="entry name" value="Tad"/>
    <property type="match status" value="1"/>
</dbReference>
<keyword evidence="1" id="KW-0812">Transmembrane</keyword>
<evidence type="ECO:0000313" key="4">
    <source>
        <dbReference type="Proteomes" id="UP001595690"/>
    </source>
</evidence>
<evidence type="ECO:0000256" key="1">
    <source>
        <dbReference type="SAM" id="Phobius"/>
    </source>
</evidence>
<dbReference type="RefSeq" id="WP_382367200.1">
    <property type="nucleotide sequence ID" value="NZ_JBHRZI010000003.1"/>
</dbReference>
<keyword evidence="4" id="KW-1185">Reference proteome</keyword>
<proteinExistence type="predicted"/>
<organism evidence="3 4">
    <name type="scientific">Lentzea rhizosphaerae</name>
    <dbReference type="NCBI Taxonomy" id="2041025"/>
    <lineage>
        <taxon>Bacteria</taxon>
        <taxon>Bacillati</taxon>
        <taxon>Actinomycetota</taxon>
        <taxon>Actinomycetes</taxon>
        <taxon>Pseudonocardiales</taxon>
        <taxon>Pseudonocardiaceae</taxon>
        <taxon>Lentzea</taxon>
    </lineage>
</organism>
<name>A0ABV8BKD5_9PSEU</name>
<comment type="caution">
    <text evidence="3">The sequence shown here is derived from an EMBL/GenBank/DDBJ whole genome shotgun (WGS) entry which is preliminary data.</text>
</comment>
<keyword evidence="1" id="KW-0472">Membrane</keyword>
<gene>
    <name evidence="3" type="ORF">ACFOWZ_00955</name>
</gene>
<evidence type="ECO:0000259" key="2">
    <source>
        <dbReference type="Pfam" id="PF13400"/>
    </source>
</evidence>
<protein>
    <submittedName>
        <fullName evidence="3">TadE/TadG family type IV pilus assembly protein</fullName>
    </submittedName>
</protein>
<reference evidence="4" key="1">
    <citation type="journal article" date="2019" name="Int. J. Syst. Evol. Microbiol.">
        <title>The Global Catalogue of Microorganisms (GCM) 10K type strain sequencing project: providing services to taxonomists for standard genome sequencing and annotation.</title>
        <authorList>
            <consortium name="The Broad Institute Genomics Platform"/>
            <consortium name="The Broad Institute Genome Sequencing Center for Infectious Disease"/>
            <person name="Wu L."/>
            <person name="Ma J."/>
        </authorList>
    </citation>
    <scope>NUCLEOTIDE SEQUENCE [LARGE SCALE GENOMIC DNA]</scope>
    <source>
        <strain evidence="4">CGMCC 4.7405</strain>
    </source>
</reference>